<accession>A0A7W8MA49</accession>
<dbReference type="InterPro" id="IPR003594">
    <property type="entry name" value="HATPase_dom"/>
</dbReference>
<keyword evidence="1" id="KW-0808">Transferase</keyword>
<proteinExistence type="predicted"/>
<evidence type="ECO:0000256" key="1">
    <source>
        <dbReference type="ARBA" id="ARBA00022679"/>
    </source>
</evidence>
<dbReference type="Gene3D" id="3.30.565.10">
    <property type="entry name" value="Histidine kinase-like ATPase, C-terminal domain"/>
    <property type="match status" value="1"/>
</dbReference>
<dbReference type="Proteomes" id="UP000532440">
    <property type="component" value="Unassembled WGS sequence"/>
</dbReference>
<organism evidence="6 7">
    <name type="scientific">Quisquiliibacterium transsilvanicum</name>
    <dbReference type="NCBI Taxonomy" id="1549638"/>
    <lineage>
        <taxon>Bacteria</taxon>
        <taxon>Pseudomonadati</taxon>
        <taxon>Pseudomonadota</taxon>
        <taxon>Betaproteobacteria</taxon>
        <taxon>Burkholderiales</taxon>
        <taxon>Burkholderiaceae</taxon>
        <taxon>Quisquiliibacterium</taxon>
    </lineage>
</organism>
<dbReference type="EMBL" id="JACHGB010000008">
    <property type="protein sequence ID" value="MBB5273716.1"/>
    <property type="molecule type" value="Genomic_DNA"/>
</dbReference>
<protein>
    <submittedName>
        <fullName evidence="6">Signal transduction histidine kinase</fullName>
    </submittedName>
</protein>
<feature type="domain" description="Histidine kinase/HSP90-like ATPase" evidence="5">
    <location>
        <begin position="198"/>
        <end position="289"/>
    </location>
</feature>
<evidence type="ECO:0000256" key="4">
    <source>
        <dbReference type="SAM" id="MobiDB-lite"/>
    </source>
</evidence>
<keyword evidence="2 6" id="KW-0418">Kinase</keyword>
<comment type="caution">
    <text evidence="6">The sequence shown here is derived from an EMBL/GenBank/DDBJ whole genome shotgun (WGS) entry which is preliminary data.</text>
</comment>
<name>A0A7W8MA49_9BURK</name>
<dbReference type="InterPro" id="IPR036890">
    <property type="entry name" value="HATPase_C_sf"/>
</dbReference>
<dbReference type="RefSeq" id="WP_183970585.1">
    <property type="nucleotide sequence ID" value="NZ_BAABEW010000013.1"/>
</dbReference>
<evidence type="ECO:0000313" key="6">
    <source>
        <dbReference type="EMBL" id="MBB5273716.1"/>
    </source>
</evidence>
<keyword evidence="7" id="KW-1185">Reference proteome</keyword>
<dbReference type="PANTHER" id="PTHR24421">
    <property type="entry name" value="NITRATE/NITRITE SENSOR PROTEIN NARX-RELATED"/>
    <property type="match status" value="1"/>
</dbReference>
<feature type="compositionally biased region" description="Polar residues" evidence="4">
    <location>
        <begin position="1"/>
        <end position="10"/>
    </location>
</feature>
<sequence>MTSAREQSGASAPRPECKPASAAPEHAQHAVPASQQLAHQSTSASLDRALERTRGERDDALRHSLEVERQRDLGQELALRFEREFEDERRALAQSIQDELGQHAVAIRTIAATLESRLAGREPSLAQLALMMVRSADALSASVRAAIHRIRPEPLEHGGLLEGLRSLLAEWGSRRQAVRFELLVEPAGDVAFGLGAVFVEAAAWRIVAEAVENAVEHGCAGTVVVSVRREAGMLTLQVSDDGPGLAARRTEGAGLRAMRERALACGGSVTVANGESGGVEVLACLPWPGGTASMPSN</sequence>
<evidence type="ECO:0000259" key="5">
    <source>
        <dbReference type="SMART" id="SM00387"/>
    </source>
</evidence>
<dbReference type="Pfam" id="PF02518">
    <property type="entry name" value="HATPase_c"/>
    <property type="match status" value="1"/>
</dbReference>
<evidence type="ECO:0000313" key="7">
    <source>
        <dbReference type="Proteomes" id="UP000532440"/>
    </source>
</evidence>
<dbReference type="GO" id="GO:0016301">
    <property type="term" value="F:kinase activity"/>
    <property type="evidence" value="ECO:0007669"/>
    <property type="project" value="UniProtKB-KW"/>
</dbReference>
<evidence type="ECO:0000256" key="3">
    <source>
        <dbReference type="ARBA" id="ARBA00023012"/>
    </source>
</evidence>
<dbReference type="CDD" id="cd16917">
    <property type="entry name" value="HATPase_UhpB-NarQ-NarX-like"/>
    <property type="match status" value="1"/>
</dbReference>
<gene>
    <name evidence="6" type="ORF">HNQ70_003747</name>
</gene>
<evidence type="ECO:0000256" key="2">
    <source>
        <dbReference type="ARBA" id="ARBA00022777"/>
    </source>
</evidence>
<dbReference type="AlphaFoldDB" id="A0A7W8MA49"/>
<feature type="region of interest" description="Disordered" evidence="4">
    <location>
        <begin position="1"/>
        <end position="47"/>
    </location>
</feature>
<dbReference type="SUPFAM" id="SSF55874">
    <property type="entry name" value="ATPase domain of HSP90 chaperone/DNA topoisomerase II/histidine kinase"/>
    <property type="match status" value="1"/>
</dbReference>
<keyword evidence="3" id="KW-0902">Two-component regulatory system</keyword>
<dbReference type="GO" id="GO:0000160">
    <property type="term" value="P:phosphorelay signal transduction system"/>
    <property type="evidence" value="ECO:0007669"/>
    <property type="project" value="UniProtKB-KW"/>
</dbReference>
<dbReference type="PANTHER" id="PTHR24421:SF58">
    <property type="entry name" value="SIGNAL TRANSDUCTION HISTIDINE-PROTEIN KINASE_PHOSPHATASE UHPB"/>
    <property type="match status" value="1"/>
</dbReference>
<feature type="compositionally biased region" description="Polar residues" evidence="4">
    <location>
        <begin position="33"/>
        <end position="45"/>
    </location>
</feature>
<reference evidence="6 7" key="1">
    <citation type="submission" date="2020-08" db="EMBL/GenBank/DDBJ databases">
        <title>Genomic Encyclopedia of Type Strains, Phase IV (KMG-IV): sequencing the most valuable type-strain genomes for metagenomic binning, comparative biology and taxonomic classification.</title>
        <authorList>
            <person name="Goeker M."/>
        </authorList>
    </citation>
    <scope>NUCLEOTIDE SEQUENCE [LARGE SCALE GENOMIC DNA]</scope>
    <source>
        <strain evidence="6 7">DSM 29781</strain>
    </source>
</reference>
<dbReference type="SMART" id="SM00387">
    <property type="entry name" value="HATPase_c"/>
    <property type="match status" value="1"/>
</dbReference>
<dbReference type="InterPro" id="IPR050482">
    <property type="entry name" value="Sensor_HK_TwoCompSys"/>
</dbReference>